<reference evidence="1" key="1">
    <citation type="journal article" date="2015" name="Nature">
        <title>Complex archaea that bridge the gap between prokaryotes and eukaryotes.</title>
        <authorList>
            <person name="Spang A."/>
            <person name="Saw J.H."/>
            <person name="Jorgensen S.L."/>
            <person name="Zaremba-Niedzwiedzka K."/>
            <person name="Martijn J."/>
            <person name="Lind A.E."/>
            <person name="van Eijk R."/>
            <person name="Schleper C."/>
            <person name="Guy L."/>
            <person name="Ettema T.J."/>
        </authorList>
    </citation>
    <scope>NUCLEOTIDE SEQUENCE</scope>
</reference>
<dbReference type="AlphaFoldDB" id="A0A0F9C3G5"/>
<evidence type="ECO:0000313" key="1">
    <source>
        <dbReference type="EMBL" id="KKK97014.1"/>
    </source>
</evidence>
<protein>
    <submittedName>
        <fullName evidence="1">Uncharacterized protein</fullName>
    </submittedName>
</protein>
<organism evidence="1">
    <name type="scientific">marine sediment metagenome</name>
    <dbReference type="NCBI Taxonomy" id="412755"/>
    <lineage>
        <taxon>unclassified sequences</taxon>
        <taxon>metagenomes</taxon>
        <taxon>ecological metagenomes</taxon>
    </lineage>
</organism>
<name>A0A0F9C3G5_9ZZZZ</name>
<gene>
    <name evidence="1" type="ORF">LCGC14_2657000</name>
</gene>
<accession>A0A0F9C3G5</accession>
<comment type="caution">
    <text evidence="1">The sequence shown here is derived from an EMBL/GenBank/DDBJ whole genome shotgun (WGS) entry which is preliminary data.</text>
</comment>
<sequence>MAVKLQEFVLNTVKYSKGYNINCGEERNNMSKKYVVIACNDLTEMEQKLNEHAELEYHFLSMVPVYTGQRLDGYVVIVKAD</sequence>
<proteinExistence type="predicted"/>
<dbReference type="EMBL" id="LAZR01046234">
    <property type="protein sequence ID" value="KKK97014.1"/>
    <property type="molecule type" value="Genomic_DNA"/>
</dbReference>